<accession>A0A7X2IHM6</accession>
<evidence type="ECO:0000313" key="1">
    <source>
        <dbReference type="EMBL" id="MRV70191.1"/>
    </source>
</evidence>
<keyword evidence="2" id="KW-1185">Reference proteome</keyword>
<dbReference type="RefSeq" id="WP_154370692.1">
    <property type="nucleotide sequence ID" value="NZ_WKJJ01000001.1"/>
</dbReference>
<evidence type="ECO:0000313" key="2">
    <source>
        <dbReference type="Proteomes" id="UP000446768"/>
    </source>
</evidence>
<protein>
    <submittedName>
        <fullName evidence="1">Uncharacterized protein</fullName>
    </submittedName>
</protein>
<organism evidence="1 2">
    <name type="scientific">Pseudoduganella rivuli</name>
    <dbReference type="NCBI Taxonomy" id="2666085"/>
    <lineage>
        <taxon>Bacteria</taxon>
        <taxon>Pseudomonadati</taxon>
        <taxon>Pseudomonadota</taxon>
        <taxon>Betaproteobacteria</taxon>
        <taxon>Burkholderiales</taxon>
        <taxon>Oxalobacteraceae</taxon>
        <taxon>Telluria group</taxon>
        <taxon>Pseudoduganella</taxon>
    </lineage>
</organism>
<proteinExistence type="predicted"/>
<dbReference type="AlphaFoldDB" id="A0A7X2IHM6"/>
<gene>
    <name evidence="1" type="ORF">GJ700_00455</name>
</gene>
<name>A0A7X2IHM6_9BURK</name>
<sequence length="204" mass="23320">MLATTSLQIPAPMLLQFLSYVELHCHGMEPAFAASEALKQWMERRKRGETGETEPAPGGFRWKTLYLPEGTRLQVEGRSDAGFAYVAGDQLVWRGERTTPNQFARMALGYPCNAWRHILITMPWDTRPVPASLIRRDPHSPAFVPTPQQVPGVVGRSASGSFLPRRRLTLLTYPKLWPDFERREARHERRIGAERRVVDALWED</sequence>
<dbReference type="Proteomes" id="UP000446768">
    <property type="component" value="Unassembled WGS sequence"/>
</dbReference>
<comment type="caution">
    <text evidence="1">The sequence shown here is derived from an EMBL/GenBank/DDBJ whole genome shotgun (WGS) entry which is preliminary data.</text>
</comment>
<reference evidence="1 2" key="1">
    <citation type="submission" date="2019-11" db="EMBL/GenBank/DDBJ databases">
        <title>Novel species isolated from a subtropical stream in China.</title>
        <authorList>
            <person name="Lu H."/>
        </authorList>
    </citation>
    <scope>NUCLEOTIDE SEQUENCE [LARGE SCALE GENOMIC DNA]</scope>
    <source>
        <strain evidence="1 2">FT92W</strain>
    </source>
</reference>
<dbReference type="EMBL" id="WKJJ01000001">
    <property type="protein sequence ID" value="MRV70191.1"/>
    <property type="molecule type" value="Genomic_DNA"/>
</dbReference>